<dbReference type="EMBL" id="RXIC02000023">
    <property type="protein sequence ID" value="KAB1213347.1"/>
    <property type="molecule type" value="Genomic_DNA"/>
</dbReference>
<proteinExistence type="predicted"/>
<dbReference type="PANTHER" id="PTHR31346">
    <property type="entry name" value="MULTIPLE ORGANELLAR RNA EDITING FACTOR 2, CHLOROPLASTIC-RELATED-RELATED"/>
    <property type="match status" value="1"/>
</dbReference>
<feature type="compositionally biased region" description="Low complexity" evidence="4">
    <location>
        <begin position="379"/>
        <end position="391"/>
    </location>
</feature>
<dbReference type="InterPro" id="IPR039206">
    <property type="entry name" value="MORF/ORRM1/DAG-like"/>
</dbReference>
<evidence type="ECO:0000256" key="2">
    <source>
        <dbReference type="ARBA" id="ARBA00022946"/>
    </source>
</evidence>
<dbReference type="PANTHER" id="PTHR31346:SF11">
    <property type="entry name" value="ORGANELLE RRM DOMAIN-CONTAINING PROTEIN 1, CHLOROPLASTIC"/>
    <property type="match status" value="1"/>
</dbReference>
<evidence type="ECO:0000259" key="5">
    <source>
        <dbReference type="PROSITE" id="PS50102"/>
    </source>
</evidence>
<keyword evidence="7" id="KW-1185">Reference proteome</keyword>
<evidence type="ECO:0000256" key="4">
    <source>
        <dbReference type="SAM" id="MobiDB-lite"/>
    </source>
</evidence>
<organism evidence="6 7">
    <name type="scientific">Morella rubra</name>
    <name type="common">Chinese bayberry</name>
    <dbReference type="NCBI Taxonomy" id="262757"/>
    <lineage>
        <taxon>Eukaryota</taxon>
        <taxon>Viridiplantae</taxon>
        <taxon>Streptophyta</taxon>
        <taxon>Embryophyta</taxon>
        <taxon>Tracheophyta</taxon>
        <taxon>Spermatophyta</taxon>
        <taxon>Magnoliopsida</taxon>
        <taxon>eudicotyledons</taxon>
        <taxon>Gunneridae</taxon>
        <taxon>Pentapetalae</taxon>
        <taxon>rosids</taxon>
        <taxon>fabids</taxon>
        <taxon>Fagales</taxon>
        <taxon>Myricaceae</taxon>
        <taxon>Morella</taxon>
    </lineage>
</organism>
<dbReference type="InterPro" id="IPR054059">
    <property type="entry name" value="MORF/ORRM1/DAG-like_MORF"/>
</dbReference>
<dbReference type="GO" id="GO:0006397">
    <property type="term" value="P:mRNA processing"/>
    <property type="evidence" value="ECO:0007669"/>
    <property type="project" value="UniProtKB-KW"/>
</dbReference>
<dbReference type="InterPro" id="IPR035979">
    <property type="entry name" value="RBD_domain_sf"/>
</dbReference>
<evidence type="ECO:0000313" key="6">
    <source>
        <dbReference type="EMBL" id="KAB1213347.1"/>
    </source>
</evidence>
<name>A0A6A1VN26_9ROSI</name>
<dbReference type="SUPFAM" id="SSF54928">
    <property type="entry name" value="RNA-binding domain, RBD"/>
    <property type="match status" value="1"/>
</dbReference>
<sequence length="464" mass="51404">MEVLSFTPIIKVPVIIPSKAHKTSLQNPSISVGFSSSQNRKNRLYLSSSTPCISCICFSATTNNATSTSSTYTLTSTSLSVSSTPTDNRHWTVLMEAPPQGVNSKPEVIDYYVKTLERVLGSEKDAQMSIYGASCQTHFGFCCDIDEQISRELARLPGVLSVKPDPDYVSVEKTSSDSSIESRDLSSSQIGTSLLFPARNTKHWLVRMDKPGVGVVTKAQMVDYYAQALTKVLGNKKDAQMCIYHVSWLSNFGFCCTVDDECARELAGMPGVLSVLPDKNFDSENKDYGAGFLWRVKFYVILAWLLLEPADVILEFVSEHGLKGREMSVIDNYLAKLEELNALDRRPISLPWEDAIGKMVTKDEGKEPIPWTSEGNLQSSTDQSDSSEASQTAPIKTKKLFITVKIIMDKISKRSKGYAFIEYTTEEAASAALKEMNGKIINGWMIVVDVARSNPPRYSRGRPR</sequence>
<dbReference type="SMART" id="SM00360">
    <property type="entry name" value="RRM"/>
    <property type="match status" value="1"/>
</dbReference>
<dbReference type="GO" id="GO:0080156">
    <property type="term" value="P:mitochondrial mRNA modification"/>
    <property type="evidence" value="ECO:0007669"/>
    <property type="project" value="TreeGrafter"/>
</dbReference>
<dbReference type="PROSITE" id="PS50102">
    <property type="entry name" value="RRM"/>
    <property type="match status" value="1"/>
</dbReference>
<evidence type="ECO:0000256" key="3">
    <source>
        <dbReference type="PROSITE-ProRule" id="PRU00176"/>
    </source>
</evidence>
<evidence type="ECO:0000256" key="1">
    <source>
        <dbReference type="ARBA" id="ARBA00022664"/>
    </source>
</evidence>
<protein>
    <submittedName>
        <fullName evidence="6">DAG protein, chloroplastic</fullName>
    </submittedName>
</protein>
<dbReference type="GO" id="GO:0003723">
    <property type="term" value="F:RNA binding"/>
    <property type="evidence" value="ECO:0007669"/>
    <property type="project" value="UniProtKB-UniRule"/>
</dbReference>
<feature type="region of interest" description="Disordered" evidence="4">
    <location>
        <begin position="363"/>
        <end position="391"/>
    </location>
</feature>
<dbReference type="OrthoDB" id="4207594at2759"/>
<dbReference type="Pfam" id="PF00076">
    <property type="entry name" value="RRM_1"/>
    <property type="match status" value="1"/>
</dbReference>
<dbReference type="Proteomes" id="UP000516437">
    <property type="component" value="Chromosome 5"/>
</dbReference>
<dbReference type="Gene3D" id="3.30.70.330">
    <property type="match status" value="1"/>
</dbReference>
<accession>A0A6A1VN26</accession>
<keyword evidence="1" id="KW-0507">mRNA processing</keyword>
<dbReference type="Pfam" id="PF21864">
    <property type="entry name" value="MORF_dom"/>
    <property type="match status" value="2"/>
</dbReference>
<keyword evidence="2" id="KW-0809">Transit peptide</keyword>
<feature type="domain" description="RRM" evidence="5">
    <location>
        <begin position="375"/>
        <end position="453"/>
    </location>
</feature>
<keyword evidence="3" id="KW-0694">RNA-binding</keyword>
<gene>
    <name evidence="6" type="ORF">CJ030_MR5G003583</name>
</gene>
<reference evidence="6 7" key="1">
    <citation type="journal article" date="2019" name="Plant Biotechnol. J.">
        <title>The red bayberry genome and genetic basis of sex determination.</title>
        <authorList>
            <person name="Jia H.M."/>
            <person name="Jia H.J."/>
            <person name="Cai Q.L."/>
            <person name="Wang Y."/>
            <person name="Zhao H.B."/>
            <person name="Yang W.F."/>
            <person name="Wang G.Y."/>
            <person name="Li Y.H."/>
            <person name="Zhan D.L."/>
            <person name="Shen Y.T."/>
            <person name="Niu Q.F."/>
            <person name="Chang L."/>
            <person name="Qiu J."/>
            <person name="Zhao L."/>
            <person name="Xie H.B."/>
            <person name="Fu W.Y."/>
            <person name="Jin J."/>
            <person name="Li X.W."/>
            <person name="Jiao Y."/>
            <person name="Zhou C.C."/>
            <person name="Tu T."/>
            <person name="Chai C.Y."/>
            <person name="Gao J.L."/>
            <person name="Fan L.J."/>
            <person name="van de Weg E."/>
            <person name="Wang J.Y."/>
            <person name="Gao Z.S."/>
        </authorList>
    </citation>
    <scope>NUCLEOTIDE SEQUENCE [LARGE SCALE GENOMIC DNA]</scope>
    <source>
        <tissue evidence="6">Leaves</tissue>
    </source>
</reference>
<dbReference type="GO" id="GO:0016554">
    <property type="term" value="P:cytidine to uridine editing"/>
    <property type="evidence" value="ECO:0007669"/>
    <property type="project" value="InterPro"/>
</dbReference>
<dbReference type="AlphaFoldDB" id="A0A6A1VN26"/>
<dbReference type="GO" id="GO:0005739">
    <property type="term" value="C:mitochondrion"/>
    <property type="evidence" value="ECO:0007669"/>
    <property type="project" value="TreeGrafter"/>
</dbReference>
<comment type="caution">
    <text evidence="6">The sequence shown here is derived from an EMBL/GenBank/DDBJ whole genome shotgun (WGS) entry which is preliminary data.</text>
</comment>
<evidence type="ECO:0000313" key="7">
    <source>
        <dbReference type="Proteomes" id="UP000516437"/>
    </source>
</evidence>
<dbReference type="InterPro" id="IPR000504">
    <property type="entry name" value="RRM_dom"/>
</dbReference>
<dbReference type="Gene3D" id="3.30.70.80">
    <property type="entry name" value="Peptidase S8 propeptide/proteinase inhibitor I9"/>
    <property type="match status" value="2"/>
</dbReference>
<dbReference type="InterPro" id="IPR012677">
    <property type="entry name" value="Nucleotide-bd_a/b_plait_sf"/>
</dbReference>
<dbReference type="InterPro" id="IPR037045">
    <property type="entry name" value="S8pro/Inhibitor_I9_sf"/>
</dbReference>